<name>A0A835A1B5_9POAL</name>
<dbReference type="Gene3D" id="3.80.10.10">
    <property type="entry name" value="Ribonuclease Inhibitor"/>
    <property type="match status" value="1"/>
</dbReference>
<organism evidence="1 2">
    <name type="scientific">Digitaria exilis</name>
    <dbReference type="NCBI Taxonomy" id="1010633"/>
    <lineage>
        <taxon>Eukaryota</taxon>
        <taxon>Viridiplantae</taxon>
        <taxon>Streptophyta</taxon>
        <taxon>Embryophyta</taxon>
        <taxon>Tracheophyta</taxon>
        <taxon>Spermatophyta</taxon>
        <taxon>Magnoliopsida</taxon>
        <taxon>Liliopsida</taxon>
        <taxon>Poales</taxon>
        <taxon>Poaceae</taxon>
        <taxon>PACMAD clade</taxon>
        <taxon>Panicoideae</taxon>
        <taxon>Panicodae</taxon>
        <taxon>Paniceae</taxon>
        <taxon>Anthephorinae</taxon>
        <taxon>Digitaria</taxon>
    </lineage>
</organism>
<gene>
    <name evidence="1" type="ORF">HU200_063423</name>
</gene>
<accession>A0A835A1B5</accession>
<sequence>MLPTPAQASAGGGLLASVPSTWMGDELEALTVSASSLEDLVFLTQQRTSLRTDVVDGHLPSVERLKIRLWSDGQLFGDNNNDAGIQLPKCCTSTRCLEVSLNGPERDINDVDDIIKGRVPQLPHVTSLTIHVERSGRCSNNAAAIASLLSQCNNIRYLSLKLCYGASIAEVRRKFEKNVPHYYNFLVFLEKVRLTEIGLHLGGVEEQLMLIEAAALLELSLEGMSLTMWLQLETPNLRVLSMDGCIMETLTISAPRLDELYLKSQPDYIYVNGGLPRVRSLKTELHSHGWFDDDEDNDDNDDKCFMLLKVEL</sequence>
<proteinExistence type="predicted"/>
<dbReference type="Proteomes" id="UP000636709">
    <property type="component" value="Unassembled WGS sequence"/>
</dbReference>
<dbReference type="AlphaFoldDB" id="A0A835A1B5"/>
<comment type="caution">
    <text evidence="1">The sequence shown here is derived from an EMBL/GenBank/DDBJ whole genome shotgun (WGS) entry which is preliminary data.</text>
</comment>
<reference evidence="1" key="1">
    <citation type="submission" date="2020-07" db="EMBL/GenBank/DDBJ databases">
        <title>Genome sequence and genetic diversity analysis of an under-domesticated orphan crop, white fonio (Digitaria exilis).</title>
        <authorList>
            <person name="Bennetzen J.L."/>
            <person name="Chen S."/>
            <person name="Ma X."/>
            <person name="Wang X."/>
            <person name="Yssel A.E.J."/>
            <person name="Chaluvadi S.R."/>
            <person name="Johnson M."/>
            <person name="Gangashetty P."/>
            <person name="Hamidou F."/>
            <person name="Sanogo M.D."/>
            <person name="Zwaenepoel A."/>
            <person name="Wallace J."/>
            <person name="Van De Peer Y."/>
            <person name="Van Deynze A."/>
        </authorList>
    </citation>
    <scope>NUCLEOTIDE SEQUENCE</scope>
    <source>
        <tissue evidence="1">Leaves</tissue>
    </source>
</reference>
<keyword evidence="2" id="KW-1185">Reference proteome</keyword>
<protein>
    <submittedName>
        <fullName evidence="1">Uncharacterized protein</fullName>
    </submittedName>
</protein>
<dbReference type="EMBL" id="JACEFO010002685">
    <property type="protein sequence ID" value="KAF8651184.1"/>
    <property type="molecule type" value="Genomic_DNA"/>
</dbReference>
<dbReference type="InterPro" id="IPR032675">
    <property type="entry name" value="LRR_dom_sf"/>
</dbReference>
<dbReference type="SUPFAM" id="SSF52047">
    <property type="entry name" value="RNI-like"/>
    <property type="match status" value="1"/>
</dbReference>
<evidence type="ECO:0000313" key="1">
    <source>
        <dbReference type="EMBL" id="KAF8651184.1"/>
    </source>
</evidence>
<dbReference type="OrthoDB" id="695956at2759"/>
<evidence type="ECO:0000313" key="2">
    <source>
        <dbReference type="Proteomes" id="UP000636709"/>
    </source>
</evidence>